<dbReference type="InterPro" id="IPR015421">
    <property type="entry name" value="PyrdxlP-dep_Trfase_major"/>
</dbReference>
<dbReference type="PANTHER" id="PTHR42778">
    <property type="entry name" value="2-AMINOETHYLPHOSPHONATE--PYRUVATE TRANSAMINASE"/>
    <property type="match status" value="1"/>
</dbReference>
<sequence>MTQDTPYLLTPGPLTTSLRVKRAMLRDWGSRDPDFEALTADVCARLKVIAGAGDGYACVPIQGSGTFAVEAMLVTLVPRKGHVLVLSNGAYGRRIAEIATRVGVQVSTLENADDTPNDVAALRKRLAEDDSITHVAAVHCETTSGLLNPVEEIAAICCETGRALLLDSMSGFGALPLDAEGQGITAIAASANKCLQGVPGVGYVIVDRGALQAAQGNAPTLVLDLEAQQRQFEKDGQWRFTPPTHVMAALSEALMELEEEGGPAARLARYRANYDLLSQGMADLGFRPALDPAVQAPIIVSFHEPQAAWFDFAEFYERLKAQGFAIYAGKMRAQDTFRIGVIGAIDPGIIGMFLDVTRNVIEKMQENG</sequence>
<dbReference type="HAMAP" id="MF_01376">
    <property type="entry name" value="PhnW_aminotrans_5"/>
    <property type="match status" value="1"/>
</dbReference>
<dbReference type="Pfam" id="PF00266">
    <property type="entry name" value="Aminotran_5"/>
    <property type="match status" value="1"/>
</dbReference>
<proteinExistence type="inferred from homology"/>
<keyword evidence="2 7" id="KW-0032">Aminotransferase</keyword>
<dbReference type="NCBIfam" id="NF010006">
    <property type="entry name" value="PRK13479.1"/>
    <property type="match status" value="1"/>
</dbReference>
<dbReference type="Proteomes" id="UP000198893">
    <property type="component" value="Unassembled WGS sequence"/>
</dbReference>
<evidence type="ECO:0000259" key="10">
    <source>
        <dbReference type="Pfam" id="PF00266"/>
    </source>
</evidence>
<evidence type="ECO:0000256" key="4">
    <source>
        <dbReference type="ARBA" id="ARBA00022898"/>
    </source>
</evidence>
<comment type="cofactor">
    <cofactor evidence="1 7 9">
        <name>pyridoxal 5'-phosphate</name>
        <dbReference type="ChEBI" id="CHEBI:597326"/>
    </cofactor>
</comment>
<evidence type="ECO:0000256" key="1">
    <source>
        <dbReference type="ARBA" id="ARBA00001933"/>
    </source>
</evidence>
<dbReference type="NCBIfam" id="TIGR02326">
    <property type="entry name" value="transamin_PhnW"/>
    <property type="match status" value="1"/>
</dbReference>
<evidence type="ECO:0000313" key="11">
    <source>
        <dbReference type="EMBL" id="SEO57925.1"/>
    </source>
</evidence>
<name>A0A1H8QUQ8_9RHOB</name>
<keyword evidence="5 7" id="KW-0670">Pyruvate</keyword>
<feature type="binding site" evidence="8">
    <location>
        <position position="338"/>
    </location>
    <ligand>
        <name>substrate</name>
    </ligand>
</feature>
<dbReference type="SUPFAM" id="SSF53383">
    <property type="entry name" value="PLP-dependent transferases"/>
    <property type="match status" value="1"/>
</dbReference>
<accession>A0A1H8QUQ8</accession>
<dbReference type="InterPro" id="IPR015422">
    <property type="entry name" value="PyrdxlP-dep_Trfase_small"/>
</dbReference>
<evidence type="ECO:0000256" key="6">
    <source>
        <dbReference type="ARBA" id="ARBA00049460"/>
    </source>
</evidence>
<dbReference type="EMBL" id="FODS01000007">
    <property type="protein sequence ID" value="SEO57925.1"/>
    <property type="molecule type" value="Genomic_DNA"/>
</dbReference>
<evidence type="ECO:0000313" key="12">
    <source>
        <dbReference type="Proteomes" id="UP000198893"/>
    </source>
</evidence>
<comment type="subunit">
    <text evidence="7">Homodimer.</text>
</comment>
<dbReference type="OrthoDB" id="9766472at2"/>
<gene>
    <name evidence="7" type="primary">phnW</name>
    <name evidence="11" type="ORF">SAMN04490248_10755</name>
</gene>
<dbReference type="InterPro" id="IPR015424">
    <property type="entry name" value="PyrdxlP-dep_Trfase"/>
</dbReference>
<feature type="domain" description="Aminotransferase class V" evidence="10">
    <location>
        <begin position="54"/>
        <end position="333"/>
    </location>
</feature>
<evidence type="ECO:0000256" key="8">
    <source>
        <dbReference type="PIRSR" id="PIRSR000524-1"/>
    </source>
</evidence>
<comment type="similarity">
    <text evidence="7">Belongs to the class-V pyridoxal-phosphate-dependent aminotransferase family. PhnW subfamily.</text>
</comment>
<dbReference type="AlphaFoldDB" id="A0A1H8QUQ8"/>
<dbReference type="InterPro" id="IPR024169">
    <property type="entry name" value="SP_NH2Trfase/AEP_transaminase"/>
</dbReference>
<keyword evidence="3 7" id="KW-0808">Transferase</keyword>
<dbReference type="InterPro" id="IPR012703">
    <property type="entry name" value="NH2EtPonate_pyrv_transaminase"/>
</dbReference>
<dbReference type="RefSeq" id="WP_093117251.1">
    <property type="nucleotide sequence ID" value="NZ_FODS01000007.1"/>
</dbReference>
<evidence type="ECO:0000256" key="5">
    <source>
        <dbReference type="ARBA" id="ARBA00023317"/>
    </source>
</evidence>
<organism evidence="11 12">
    <name type="scientific">Salinihabitans flavidus</name>
    <dbReference type="NCBI Taxonomy" id="569882"/>
    <lineage>
        <taxon>Bacteria</taxon>
        <taxon>Pseudomonadati</taxon>
        <taxon>Pseudomonadota</taxon>
        <taxon>Alphaproteobacteria</taxon>
        <taxon>Rhodobacterales</taxon>
        <taxon>Roseobacteraceae</taxon>
        <taxon>Salinihabitans</taxon>
    </lineage>
</organism>
<keyword evidence="4 7" id="KW-0663">Pyridoxal phosphate</keyword>
<comment type="function">
    <text evidence="7">Involved in phosphonate degradation.</text>
</comment>
<evidence type="ECO:0000256" key="7">
    <source>
        <dbReference type="HAMAP-Rule" id="MF_01376"/>
    </source>
</evidence>
<dbReference type="Gene3D" id="3.90.1150.10">
    <property type="entry name" value="Aspartate Aminotransferase, domain 1"/>
    <property type="match status" value="1"/>
</dbReference>
<dbReference type="Gene3D" id="3.40.640.10">
    <property type="entry name" value="Type I PLP-dependent aspartate aminotransferase-like (Major domain)"/>
    <property type="match status" value="1"/>
</dbReference>
<dbReference type="NCBIfam" id="TIGR03301">
    <property type="entry name" value="PhnW-AepZ"/>
    <property type="match status" value="1"/>
</dbReference>
<comment type="catalytic activity">
    <reaction evidence="6 7">
        <text>(2-aminoethyl)phosphonate + pyruvate = phosphonoacetaldehyde + L-alanine</text>
        <dbReference type="Rhea" id="RHEA:17021"/>
        <dbReference type="ChEBI" id="CHEBI:15361"/>
        <dbReference type="ChEBI" id="CHEBI:57418"/>
        <dbReference type="ChEBI" id="CHEBI:57972"/>
        <dbReference type="ChEBI" id="CHEBI:58383"/>
        <dbReference type="EC" id="2.6.1.37"/>
    </reaction>
</comment>
<dbReference type="PIRSF" id="PIRSF000524">
    <property type="entry name" value="SPT"/>
    <property type="match status" value="1"/>
</dbReference>
<keyword evidence="12" id="KW-1185">Reference proteome</keyword>
<protein>
    <recommendedName>
        <fullName evidence="7">2-aminoethylphosphonate--pyruvate transaminase</fullName>
        <ecNumber evidence="7">2.6.1.37</ecNumber>
    </recommendedName>
    <alternativeName>
        <fullName evidence="7">2-aminoethylphosphonate aminotransferase</fullName>
    </alternativeName>
    <alternativeName>
        <fullName evidence="7">AEP transaminase</fullName>
        <shortName evidence="7">AEPT</shortName>
    </alternativeName>
</protein>
<dbReference type="GO" id="GO:0019700">
    <property type="term" value="P:organic phosphonate catabolic process"/>
    <property type="evidence" value="ECO:0007669"/>
    <property type="project" value="UniProtKB-UniRule"/>
</dbReference>
<evidence type="ECO:0000256" key="9">
    <source>
        <dbReference type="PIRSR" id="PIRSR000524-50"/>
    </source>
</evidence>
<feature type="modified residue" description="N6-(pyridoxal phosphate)lysine" evidence="7 9">
    <location>
        <position position="193"/>
    </location>
</feature>
<evidence type="ECO:0000256" key="2">
    <source>
        <dbReference type="ARBA" id="ARBA00022576"/>
    </source>
</evidence>
<dbReference type="PANTHER" id="PTHR42778:SF1">
    <property type="entry name" value="2-AMINOETHYLPHOSPHONATE--PYRUVATE TRANSAMINASE"/>
    <property type="match status" value="1"/>
</dbReference>
<evidence type="ECO:0000256" key="3">
    <source>
        <dbReference type="ARBA" id="ARBA00022679"/>
    </source>
</evidence>
<dbReference type="InterPro" id="IPR000192">
    <property type="entry name" value="Aminotrans_V_dom"/>
</dbReference>
<dbReference type="STRING" id="569882.SAMN04490248_10755"/>
<dbReference type="GO" id="GO:0047304">
    <property type="term" value="F:2-aminoethylphosphonate-pyruvate transaminase activity"/>
    <property type="evidence" value="ECO:0007669"/>
    <property type="project" value="UniProtKB-UniRule"/>
</dbReference>
<reference evidence="11 12" key="1">
    <citation type="submission" date="2016-10" db="EMBL/GenBank/DDBJ databases">
        <authorList>
            <person name="de Groot N.N."/>
        </authorList>
    </citation>
    <scope>NUCLEOTIDE SEQUENCE [LARGE SCALE GENOMIC DNA]</scope>
    <source>
        <strain evidence="11 12">DSM 27842</strain>
    </source>
</reference>
<dbReference type="EC" id="2.6.1.37" evidence="7"/>